<protein>
    <submittedName>
        <fullName evidence="1">Uncharacterized protein</fullName>
    </submittedName>
</protein>
<dbReference type="Pfam" id="PF05725">
    <property type="entry name" value="FNIP"/>
    <property type="match status" value="6"/>
</dbReference>
<dbReference type="HOGENOM" id="CLU_018467_1_1_1"/>
<dbReference type="PaxDb" id="44689-DDB0188732"/>
<dbReference type="GeneID" id="8627485"/>
<dbReference type="InParanoid" id="Q54GK0"/>
<evidence type="ECO:0000313" key="1">
    <source>
        <dbReference type="EMBL" id="EAL62389.1"/>
    </source>
</evidence>
<dbReference type="eggNOG" id="ENOG502RSNZ">
    <property type="taxonomic scope" value="Eukaryota"/>
</dbReference>
<dbReference type="EMBL" id="AAFI02000153">
    <property type="protein sequence ID" value="EAL62389.1"/>
    <property type="molecule type" value="Genomic_DNA"/>
</dbReference>
<dbReference type="PANTHER" id="PTHR32031">
    <property type="entry name" value="FNIP REPEAT-CONTAINING PROTEIN-RELATED-RELATED"/>
    <property type="match status" value="1"/>
</dbReference>
<dbReference type="KEGG" id="ddi:DDB_G0290101"/>
<dbReference type="RefSeq" id="XP_635895.1">
    <property type="nucleotide sequence ID" value="XM_630803.1"/>
</dbReference>
<proteinExistence type="predicted"/>
<comment type="caution">
    <text evidence="1">The sequence shown here is derived from an EMBL/GenBank/DDBJ whole genome shotgun (WGS) entry which is preliminary data.</text>
</comment>
<evidence type="ECO:0000313" key="2">
    <source>
        <dbReference type="Proteomes" id="UP000002195"/>
    </source>
</evidence>
<dbReference type="InterPro" id="IPR052697">
    <property type="entry name" value="FNIP_repeat"/>
</dbReference>
<dbReference type="SMR" id="Q54GK0"/>
<reference evidence="1 2" key="1">
    <citation type="journal article" date="2005" name="Nature">
        <title>The genome of the social amoeba Dictyostelium discoideum.</title>
        <authorList>
            <consortium name="The Dictyostelium discoideum Sequencing Consortium"/>
            <person name="Eichinger L."/>
            <person name="Pachebat J.A."/>
            <person name="Glockner G."/>
            <person name="Rajandream M.A."/>
            <person name="Sucgang R."/>
            <person name="Berriman M."/>
            <person name="Song J."/>
            <person name="Olsen R."/>
            <person name="Szafranski K."/>
            <person name="Xu Q."/>
            <person name="Tunggal B."/>
            <person name="Kummerfeld S."/>
            <person name="Madera M."/>
            <person name="Konfortov B.A."/>
            <person name="Rivero F."/>
            <person name="Bankier A.T."/>
            <person name="Lehmann R."/>
            <person name="Hamlin N."/>
            <person name="Davies R."/>
            <person name="Gaudet P."/>
            <person name="Fey P."/>
            <person name="Pilcher K."/>
            <person name="Chen G."/>
            <person name="Saunders D."/>
            <person name="Sodergren E."/>
            <person name="Davis P."/>
            <person name="Kerhornou A."/>
            <person name="Nie X."/>
            <person name="Hall N."/>
            <person name="Anjard C."/>
            <person name="Hemphill L."/>
            <person name="Bason N."/>
            <person name="Farbrother P."/>
            <person name="Desany B."/>
            <person name="Just E."/>
            <person name="Morio T."/>
            <person name="Rost R."/>
            <person name="Churcher C."/>
            <person name="Cooper J."/>
            <person name="Haydock S."/>
            <person name="van Driessche N."/>
            <person name="Cronin A."/>
            <person name="Goodhead I."/>
            <person name="Muzny D."/>
            <person name="Mourier T."/>
            <person name="Pain A."/>
            <person name="Lu M."/>
            <person name="Harper D."/>
            <person name="Lindsay R."/>
            <person name="Hauser H."/>
            <person name="James K."/>
            <person name="Quiles M."/>
            <person name="Madan Babu M."/>
            <person name="Saito T."/>
            <person name="Buchrieser C."/>
            <person name="Wardroper A."/>
            <person name="Felder M."/>
            <person name="Thangavelu M."/>
            <person name="Johnson D."/>
            <person name="Knights A."/>
            <person name="Loulseged H."/>
            <person name="Mungall K."/>
            <person name="Oliver K."/>
            <person name="Price C."/>
            <person name="Quail M.A."/>
            <person name="Urushihara H."/>
            <person name="Hernandez J."/>
            <person name="Rabbinowitsch E."/>
            <person name="Steffen D."/>
            <person name="Sanders M."/>
            <person name="Ma J."/>
            <person name="Kohara Y."/>
            <person name="Sharp S."/>
            <person name="Simmonds M."/>
            <person name="Spiegler S."/>
            <person name="Tivey A."/>
            <person name="Sugano S."/>
            <person name="White B."/>
            <person name="Walker D."/>
            <person name="Woodward J."/>
            <person name="Winckler T."/>
            <person name="Tanaka Y."/>
            <person name="Shaulsky G."/>
            <person name="Schleicher M."/>
            <person name="Weinstock G."/>
            <person name="Rosenthal A."/>
            <person name="Cox E.C."/>
            <person name="Chisholm R.L."/>
            <person name="Gibbs R."/>
            <person name="Loomis W.F."/>
            <person name="Platzer M."/>
            <person name="Kay R.R."/>
            <person name="Williams J."/>
            <person name="Dear P.H."/>
            <person name="Noegel A.A."/>
            <person name="Barrell B."/>
            <person name="Kuspa A."/>
        </authorList>
    </citation>
    <scope>NUCLEOTIDE SEQUENCE [LARGE SCALE GENOMIC DNA]</scope>
    <source>
        <strain evidence="1 2">AX4</strain>
    </source>
</reference>
<sequence>MKNSFKNNESSINPIDSQSLAFKDNCNYLSKLNTVSNKALLLNGFNQKLTKGIIPEGVKELYICDIKQELIIGSIPNTQVEATVWNATLSLMKNRISLVHQNATFAGDRRCRLCSTAEESIEHLVSDCASLYKSGVIPRHDGIVKEIVKTLINRYQIPKVTNLLEPEIKYTETNSNGVTVTKVKINVDMNFKNSTSINNKPDIVVFDYVAKLIRVIDMKMINHSMYKLLSIITGAFGSIISTSTTHTINNITHPIKTLKECVNQLPVTTVSLWDGFNQKLTKGIKPKGVKDLYIGSIEQDLIIDSIPNTVTTVSLRHGFNQKLTKGIIPEGVKLLRLRNIKQKLIIDSILNTVTTVNLCDGFNQKLTKGIIPEGVKELRLSDIKQDLIISSIPITVSTVCLCNGFNQELTKCIIPERFKELHIGDIKQELIIGSIPNTVTTVRLLDGFNQKLTKGIIPESVKELYICDIKQDLMIGSMSIFIKVVKNYLILSSL</sequence>
<organism evidence="1 2">
    <name type="scientific">Dictyostelium discoideum</name>
    <name type="common">Social amoeba</name>
    <dbReference type="NCBI Taxonomy" id="44689"/>
    <lineage>
        <taxon>Eukaryota</taxon>
        <taxon>Amoebozoa</taxon>
        <taxon>Evosea</taxon>
        <taxon>Eumycetozoa</taxon>
        <taxon>Dictyostelia</taxon>
        <taxon>Dictyosteliales</taxon>
        <taxon>Dictyosteliaceae</taxon>
        <taxon>Dictyostelium</taxon>
    </lineage>
</organism>
<name>Q54GK0_DICDI</name>
<dbReference type="Proteomes" id="UP000002195">
    <property type="component" value="Unassembled WGS sequence"/>
</dbReference>
<dbReference type="PANTHER" id="PTHR32031:SF47">
    <property type="entry name" value="B BOX-TYPE DOMAIN-CONTAINING PROTEIN-RELATED"/>
    <property type="match status" value="1"/>
</dbReference>
<accession>Q54GK0</accession>
<gene>
    <name evidence="1" type="ORF">DDB_G0290101</name>
</gene>
<keyword evidence="2" id="KW-1185">Reference proteome</keyword>
<dbReference type="InterPro" id="IPR008615">
    <property type="entry name" value="FNIP"/>
</dbReference>
<dbReference type="VEuPathDB" id="AmoebaDB:DDB_G0290101"/>
<dbReference type="AlphaFoldDB" id="Q54GK0"/>